<accession>A0ABT9UUT3</accession>
<protein>
    <submittedName>
        <fullName evidence="1">Uncharacterized protein</fullName>
    </submittedName>
</protein>
<dbReference type="RefSeq" id="WP_307486325.1">
    <property type="nucleotide sequence ID" value="NZ_JAUSUF010000006.1"/>
</dbReference>
<evidence type="ECO:0000313" key="1">
    <source>
        <dbReference type="EMBL" id="MDQ0150029.1"/>
    </source>
</evidence>
<reference evidence="1 2" key="1">
    <citation type="submission" date="2023-07" db="EMBL/GenBank/DDBJ databases">
        <title>Genomic Encyclopedia of Type Strains, Phase IV (KMG-IV): sequencing the most valuable type-strain genomes for metagenomic binning, comparative biology and taxonomic classification.</title>
        <authorList>
            <person name="Goeker M."/>
        </authorList>
    </citation>
    <scope>NUCLEOTIDE SEQUENCE [LARGE SCALE GENOMIC DNA]</scope>
    <source>
        <strain evidence="1 2">DSM 20694</strain>
    </source>
</reference>
<organism evidence="1 2">
    <name type="scientific">Eubacterium multiforme</name>
    <dbReference type="NCBI Taxonomy" id="83339"/>
    <lineage>
        <taxon>Bacteria</taxon>
        <taxon>Bacillati</taxon>
        <taxon>Bacillota</taxon>
        <taxon>Clostridia</taxon>
        <taxon>Eubacteriales</taxon>
        <taxon>Eubacteriaceae</taxon>
        <taxon>Eubacterium</taxon>
    </lineage>
</organism>
<proteinExistence type="predicted"/>
<gene>
    <name evidence="1" type="ORF">J2S18_001965</name>
</gene>
<evidence type="ECO:0000313" key="2">
    <source>
        <dbReference type="Proteomes" id="UP001228504"/>
    </source>
</evidence>
<name>A0ABT9UUT3_9FIRM</name>
<dbReference type="EMBL" id="JAUSUF010000006">
    <property type="protein sequence ID" value="MDQ0150029.1"/>
    <property type="molecule type" value="Genomic_DNA"/>
</dbReference>
<keyword evidence="2" id="KW-1185">Reference proteome</keyword>
<sequence length="180" mass="21375">MDKQFKIYILDSSNFEQTLNYLYKKFGKDKIVLLSGNKIAIQYDYNLYDYKYLLEEMNKFPATQYIITANKFLNLLKSCMKKNLIIDEIRLIDIFKDDNEMLLKLISQINYNSSNNLKENLLDELNWLKSNEGIDIKYMSFRMQSDDKPIKIKFSLYDNGLLIIDDSKILDKVLEVIKCI</sequence>
<comment type="caution">
    <text evidence="1">The sequence shown here is derived from an EMBL/GenBank/DDBJ whole genome shotgun (WGS) entry which is preliminary data.</text>
</comment>
<dbReference type="Proteomes" id="UP001228504">
    <property type="component" value="Unassembled WGS sequence"/>
</dbReference>